<dbReference type="OrthoDB" id="2977496at2759"/>
<keyword evidence="3" id="KW-1185">Reference proteome</keyword>
<protein>
    <submittedName>
        <fullName evidence="2">Uncharacterized protein</fullName>
    </submittedName>
</protein>
<dbReference type="AlphaFoldDB" id="A0A9P6JUZ7"/>
<comment type="caution">
    <text evidence="2">The sequence shown here is derived from an EMBL/GenBank/DDBJ whole genome shotgun (WGS) entry which is preliminary data.</text>
</comment>
<evidence type="ECO:0000313" key="2">
    <source>
        <dbReference type="EMBL" id="KAF9533000.1"/>
    </source>
</evidence>
<evidence type="ECO:0000256" key="1">
    <source>
        <dbReference type="SAM" id="Phobius"/>
    </source>
</evidence>
<accession>A0A9P6JUZ7</accession>
<dbReference type="Proteomes" id="UP000807306">
    <property type="component" value="Unassembled WGS sequence"/>
</dbReference>
<name>A0A9P6JUZ7_9AGAR</name>
<gene>
    <name evidence="2" type="ORF">CPB83DRAFT_846758</name>
</gene>
<organism evidence="2 3">
    <name type="scientific">Crepidotus variabilis</name>
    <dbReference type="NCBI Taxonomy" id="179855"/>
    <lineage>
        <taxon>Eukaryota</taxon>
        <taxon>Fungi</taxon>
        <taxon>Dikarya</taxon>
        <taxon>Basidiomycota</taxon>
        <taxon>Agaricomycotina</taxon>
        <taxon>Agaricomycetes</taxon>
        <taxon>Agaricomycetidae</taxon>
        <taxon>Agaricales</taxon>
        <taxon>Agaricineae</taxon>
        <taxon>Crepidotaceae</taxon>
        <taxon>Crepidotus</taxon>
    </lineage>
</organism>
<feature type="transmembrane region" description="Helical" evidence="1">
    <location>
        <begin position="163"/>
        <end position="184"/>
    </location>
</feature>
<evidence type="ECO:0000313" key="3">
    <source>
        <dbReference type="Proteomes" id="UP000807306"/>
    </source>
</evidence>
<keyword evidence="1" id="KW-0472">Membrane</keyword>
<feature type="transmembrane region" description="Helical" evidence="1">
    <location>
        <begin position="82"/>
        <end position="110"/>
    </location>
</feature>
<sequence>MYLDALNAESASLQIARLSPVKDDDWEMIQRGVAIVWRAVRHTFGVIFIWILDVLPSLTWTFDRISDFCAFVEANPHPFHILAWSLFFGPIILLIPCLLILELTILILFYSGFAAHGLLPGSMEGRFHVLKESFEETRESLFSTVESWTTIFNNWTSKHPALLVLRLVAAGVGLIILAGIWTSWTFTAIDPSPSVDTLI</sequence>
<proteinExistence type="predicted"/>
<dbReference type="EMBL" id="MU157830">
    <property type="protein sequence ID" value="KAF9533000.1"/>
    <property type="molecule type" value="Genomic_DNA"/>
</dbReference>
<keyword evidence="1" id="KW-1133">Transmembrane helix</keyword>
<reference evidence="2" key="1">
    <citation type="submission" date="2020-11" db="EMBL/GenBank/DDBJ databases">
        <authorList>
            <consortium name="DOE Joint Genome Institute"/>
            <person name="Ahrendt S."/>
            <person name="Riley R."/>
            <person name="Andreopoulos W."/>
            <person name="Labutti K."/>
            <person name="Pangilinan J."/>
            <person name="Ruiz-Duenas F.J."/>
            <person name="Barrasa J.M."/>
            <person name="Sanchez-Garcia M."/>
            <person name="Camarero S."/>
            <person name="Miyauchi S."/>
            <person name="Serrano A."/>
            <person name="Linde D."/>
            <person name="Babiker R."/>
            <person name="Drula E."/>
            <person name="Ayuso-Fernandez I."/>
            <person name="Pacheco R."/>
            <person name="Padilla G."/>
            <person name="Ferreira P."/>
            <person name="Barriuso J."/>
            <person name="Kellner H."/>
            <person name="Castanera R."/>
            <person name="Alfaro M."/>
            <person name="Ramirez L."/>
            <person name="Pisabarro A.G."/>
            <person name="Kuo A."/>
            <person name="Tritt A."/>
            <person name="Lipzen A."/>
            <person name="He G."/>
            <person name="Yan M."/>
            <person name="Ng V."/>
            <person name="Cullen D."/>
            <person name="Martin F."/>
            <person name="Rosso M.-N."/>
            <person name="Henrissat B."/>
            <person name="Hibbett D."/>
            <person name="Martinez A.T."/>
            <person name="Grigoriev I.V."/>
        </authorList>
    </citation>
    <scope>NUCLEOTIDE SEQUENCE</scope>
    <source>
        <strain evidence="2">CBS 506.95</strain>
    </source>
</reference>
<keyword evidence="1" id="KW-0812">Transmembrane</keyword>
<feature type="transmembrane region" description="Helical" evidence="1">
    <location>
        <begin position="44"/>
        <end position="62"/>
    </location>
</feature>